<organism evidence="1 2">
    <name type="scientific">Vitreoscilla massiliensis</name>
    <dbReference type="NCBI Taxonomy" id="1689272"/>
    <lineage>
        <taxon>Bacteria</taxon>
        <taxon>Pseudomonadati</taxon>
        <taxon>Pseudomonadota</taxon>
        <taxon>Betaproteobacteria</taxon>
        <taxon>Neisseriales</taxon>
        <taxon>Neisseriaceae</taxon>
        <taxon>Vitreoscilla</taxon>
    </lineage>
</organism>
<protein>
    <submittedName>
        <fullName evidence="1">DUF1028 domain-containing protein</fullName>
    </submittedName>
</protein>
<evidence type="ECO:0000313" key="2">
    <source>
        <dbReference type="Proteomes" id="UP000832011"/>
    </source>
</evidence>
<dbReference type="InterPro" id="IPR010430">
    <property type="entry name" value="DUF1028"/>
</dbReference>
<dbReference type="Proteomes" id="UP000832011">
    <property type="component" value="Chromosome"/>
</dbReference>
<gene>
    <name evidence="1" type="ORF">LVJ82_06440</name>
</gene>
<dbReference type="RefSeq" id="WP_058304934.1">
    <property type="nucleotide sequence ID" value="NZ_CABKVG010000005.1"/>
</dbReference>
<dbReference type="PANTHER" id="PTHR39328">
    <property type="entry name" value="BLL2871 PROTEIN"/>
    <property type="match status" value="1"/>
</dbReference>
<name>A0ABY4E4B6_9NEIS</name>
<dbReference type="EMBL" id="CP091511">
    <property type="protein sequence ID" value="UOO90610.1"/>
    <property type="molecule type" value="Genomic_DNA"/>
</dbReference>
<keyword evidence="2" id="KW-1185">Reference proteome</keyword>
<dbReference type="InterPro" id="IPR029055">
    <property type="entry name" value="Ntn_hydrolases_N"/>
</dbReference>
<dbReference type="Pfam" id="PF06267">
    <property type="entry name" value="DUF1028"/>
    <property type="match status" value="1"/>
</dbReference>
<dbReference type="PANTHER" id="PTHR39328:SF1">
    <property type="entry name" value="BLL2871 PROTEIN"/>
    <property type="match status" value="1"/>
</dbReference>
<dbReference type="Gene3D" id="3.60.20.10">
    <property type="entry name" value="Glutamine Phosphoribosylpyrophosphate, subunit 1, domain 1"/>
    <property type="match status" value="1"/>
</dbReference>
<reference evidence="1 2" key="1">
    <citation type="journal article" date="2022" name="Res Sq">
        <title>Evolution of multicellular longitudinally dividing oral cavity symbionts (Neisseriaceae).</title>
        <authorList>
            <person name="Nyongesa S."/>
            <person name="Weber P."/>
            <person name="Bernet E."/>
            <person name="Pullido F."/>
            <person name="Nieckarz M."/>
            <person name="Delaby M."/>
            <person name="Nieves C."/>
            <person name="Viehboeck T."/>
            <person name="Krause N."/>
            <person name="Rivera-Millot A."/>
            <person name="Nakamura A."/>
            <person name="Vischer N."/>
            <person name="VanNieuwenhze M."/>
            <person name="Brun Y."/>
            <person name="Cava F."/>
            <person name="Bulgheresi S."/>
            <person name="Veyrier F."/>
        </authorList>
    </citation>
    <scope>NUCLEOTIDE SEQUENCE [LARGE SCALE GENOMIC DNA]</scope>
    <source>
        <strain evidence="1 2">SN4</strain>
    </source>
</reference>
<proteinExistence type="predicted"/>
<accession>A0ABY4E4B6</accession>
<sequence length="224" mass="23520">MTFSIIARCPKTGQFGAAISSSSPAVASRCIRARAGVGVAASQNITDPQLGHALLDLIKYDITPTQALQELQQSVEFIQYRQLAVMNAADTPACFSGSEVLGVHHAVVGEHAVCAGNLLANTEVPIAMLAAFEASSGHLGERLMRALQAGLAAGGEAGPVHSAGLLVVDKLSWPTVDLRIDWSEDDPIALLDAAWQVYAPQIDSYVQRALNPSLAESYGVPGDM</sequence>
<evidence type="ECO:0000313" key="1">
    <source>
        <dbReference type="EMBL" id="UOO90610.1"/>
    </source>
</evidence>
<dbReference type="SUPFAM" id="SSF56235">
    <property type="entry name" value="N-terminal nucleophile aminohydrolases (Ntn hydrolases)"/>
    <property type="match status" value="1"/>
</dbReference>